<proteinExistence type="predicted"/>
<dbReference type="Proteomes" id="UP000218231">
    <property type="component" value="Unassembled WGS sequence"/>
</dbReference>
<keyword evidence="3" id="KW-1185">Reference proteome</keyword>
<feature type="transmembrane region" description="Helical" evidence="1">
    <location>
        <begin position="95"/>
        <end position="122"/>
    </location>
</feature>
<organism evidence="2 3">
    <name type="scientific">Diploscapter pachys</name>
    <dbReference type="NCBI Taxonomy" id="2018661"/>
    <lineage>
        <taxon>Eukaryota</taxon>
        <taxon>Metazoa</taxon>
        <taxon>Ecdysozoa</taxon>
        <taxon>Nematoda</taxon>
        <taxon>Chromadorea</taxon>
        <taxon>Rhabditida</taxon>
        <taxon>Rhabditina</taxon>
        <taxon>Rhabditomorpha</taxon>
        <taxon>Rhabditoidea</taxon>
        <taxon>Rhabditidae</taxon>
        <taxon>Diploscapter</taxon>
    </lineage>
</organism>
<reference evidence="2 3" key="1">
    <citation type="journal article" date="2017" name="Curr. Biol.">
        <title>Genome architecture and evolution of a unichromosomal asexual nematode.</title>
        <authorList>
            <person name="Fradin H."/>
            <person name="Zegar C."/>
            <person name="Gutwein M."/>
            <person name="Lucas J."/>
            <person name="Kovtun M."/>
            <person name="Corcoran D."/>
            <person name="Baugh L.R."/>
            <person name="Kiontke K."/>
            <person name="Gunsalus K."/>
            <person name="Fitch D.H."/>
            <person name="Piano F."/>
        </authorList>
    </citation>
    <scope>NUCLEOTIDE SEQUENCE [LARGE SCALE GENOMIC DNA]</scope>
    <source>
        <strain evidence="2">PF1309</strain>
    </source>
</reference>
<feature type="transmembrane region" description="Helical" evidence="1">
    <location>
        <begin position="24"/>
        <end position="49"/>
    </location>
</feature>
<keyword evidence="1" id="KW-0812">Transmembrane</keyword>
<keyword evidence="1" id="KW-1133">Transmembrane helix</keyword>
<dbReference type="EMBL" id="LIAE01007868">
    <property type="protein sequence ID" value="PAV76542.1"/>
    <property type="molecule type" value="Genomic_DNA"/>
</dbReference>
<feature type="transmembrane region" description="Helical" evidence="1">
    <location>
        <begin position="61"/>
        <end position="83"/>
    </location>
</feature>
<evidence type="ECO:0000313" key="3">
    <source>
        <dbReference type="Proteomes" id="UP000218231"/>
    </source>
</evidence>
<dbReference type="STRING" id="2018661.A0A2A2KRG6"/>
<name>A0A2A2KRG6_9BILA</name>
<evidence type="ECO:0008006" key="4">
    <source>
        <dbReference type="Google" id="ProtNLM"/>
    </source>
</evidence>
<sequence>MAQSSTLFDVNHPFYYGPPTFHILLYRTAAIISTVIEIVLLTSGCYAFHSMKHASTGSYPVILLIALSVAAVISSAFMLYGIFSEQARLITPKIAFVQFEIGILMVIAFATIIVMSVGIELTNALFGTMFKVDVLEEDFGPIWPFNISVLCFYWAAICVWMRIVIQGTYDFILDKHYFSESSNMPIEMAVNTR</sequence>
<comment type="caution">
    <text evidence="2">The sequence shown here is derived from an EMBL/GenBank/DDBJ whole genome shotgun (WGS) entry which is preliminary data.</text>
</comment>
<feature type="transmembrane region" description="Helical" evidence="1">
    <location>
        <begin position="142"/>
        <end position="165"/>
    </location>
</feature>
<evidence type="ECO:0000313" key="2">
    <source>
        <dbReference type="EMBL" id="PAV76542.1"/>
    </source>
</evidence>
<dbReference type="AlphaFoldDB" id="A0A2A2KRG6"/>
<keyword evidence="1" id="KW-0472">Membrane</keyword>
<protein>
    <recommendedName>
        <fullName evidence="4">MARVEL domain-containing protein</fullName>
    </recommendedName>
</protein>
<evidence type="ECO:0000256" key="1">
    <source>
        <dbReference type="SAM" id="Phobius"/>
    </source>
</evidence>
<gene>
    <name evidence="2" type="ORF">WR25_13666</name>
</gene>
<accession>A0A2A2KRG6</accession>
<dbReference type="OrthoDB" id="5772927at2759"/>